<dbReference type="EC" id="1.-.-.-" evidence="10"/>
<dbReference type="Proteomes" id="UP001595990">
    <property type="component" value="Unassembled WGS sequence"/>
</dbReference>
<dbReference type="InterPro" id="IPR046373">
    <property type="entry name" value="Acyl-CoA_Oxase/DH_mid-dom_sf"/>
</dbReference>
<dbReference type="Gene3D" id="1.20.140.10">
    <property type="entry name" value="Butyryl-CoA Dehydrogenase, subunit A, domain 3"/>
    <property type="match status" value="1"/>
</dbReference>
<keyword evidence="5 6" id="KW-0560">Oxidoreductase</keyword>
<keyword evidence="11" id="KW-1185">Reference proteome</keyword>
<dbReference type="GO" id="GO:0016491">
    <property type="term" value="F:oxidoreductase activity"/>
    <property type="evidence" value="ECO:0007669"/>
    <property type="project" value="UniProtKB-KW"/>
</dbReference>
<evidence type="ECO:0000256" key="3">
    <source>
        <dbReference type="ARBA" id="ARBA00022630"/>
    </source>
</evidence>
<comment type="cofactor">
    <cofactor evidence="1 6">
        <name>FAD</name>
        <dbReference type="ChEBI" id="CHEBI:57692"/>
    </cofactor>
</comment>
<evidence type="ECO:0000259" key="8">
    <source>
        <dbReference type="Pfam" id="PF02770"/>
    </source>
</evidence>
<dbReference type="InterPro" id="IPR009100">
    <property type="entry name" value="AcylCoA_DH/oxidase_NM_dom_sf"/>
</dbReference>
<dbReference type="InterPro" id="IPR009075">
    <property type="entry name" value="AcylCo_DH/oxidase_C"/>
</dbReference>
<comment type="caution">
    <text evidence="10">The sequence shown here is derived from an EMBL/GenBank/DDBJ whole genome shotgun (WGS) entry which is preliminary data.</text>
</comment>
<dbReference type="SUPFAM" id="SSF56645">
    <property type="entry name" value="Acyl-CoA dehydrogenase NM domain-like"/>
    <property type="match status" value="1"/>
</dbReference>
<name>A0ABV9BII5_9ACTN</name>
<sequence length="386" mass="41151">MSTIVETPEQRALRTAVAALGARYGREYFAASVRDGKHTDELWAEAGKLGYLGVNLPEEYGGGGGGITELTIVLEELGAAGCPLLLLVVSPAICGTVIARFGTDAQKRAWLPGLAAGTTRMAFGITEPDAGSNSHRLTTTARRDGGDWLLTGRKVFISGVDVADATLIVGRTEDARTGRLKPCLFIVDRDAPGFTRRRIPMDIASPEKQFELVLDEVRLPADALVGDEDAGLLQLFAGLNPERVMTAAFAIGMGRYAIARAVGYARDRRVWDEPIGAHQAIAHPLARSHIEIELARLMMYKAAHLYDAGDDEGAGEAANMAKYAAAEAAVRAVDQAVHTLGGNGLSSEFGLASLITAARVARVAPVSREMILNYVSHRTLGLPKSY</sequence>
<dbReference type="InterPro" id="IPR006091">
    <property type="entry name" value="Acyl-CoA_Oxase/DH_mid-dom"/>
</dbReference>
<dbReference type="PANTHER" id="PTHR48083:SF1">
    <property type="entry name" value="DEHYDROGENASE, PUTATIVE (AFU_ORTHOLOGUE AFUA_7G06510)-RELATED"/>
    <property type="match status" value="1"/>
</dbReference>
<dbReference type="Pfam" id="PF02770">
    <property type="entry name" value="Acyl-CoA_dh_M"/>
    <property type="match status" value="1"/>
</dbReference>
<dbReference type="CDD" id="cd00567">
    <property type="entry name" value="ACAD"/>
    <property type="match status" value="1"/>
</dbReference>
<feature type="domain" description="Acyl-CoA oxidase/dehydrogenase middle" evidence="8">
    <location>
        <begin position="122"/>
        <end position="206"/>
    </location>
</feature>
<evidence type="ECO:0000256" key="4">
    <source>
        <dbReference type="ARBA" id="ARBA00022827"/>
    </source>
</evidence>
<dbReference type="PIRSF" id="PIRSF016578">
    <property type="entry name" value="HsaA"/>
    <property type="match status" value="1"/>
</dbReference>
<dbReference type="Pfam" id="PF02771">
    <property type="entry name" value="Acyl-CoA_dh_N"/>
    <property type="match status" value="1"/>
</dbReference>
<accession>A0ABV9BII5</accession>
<dbReference type="PANTHER" id="PTHR48083">
    <property type="entry name" value="MEDIUM-CHAIN SPECIFIC ACYL-COA DEHYDROGENASE, MITOCHONDRIAL-RELATED"/>
    <property type="match status" value="1"/>
</dbReference>
<reference evidence="11" key="1">
    <citation type="journal article" date="2019" name="Int. J. Syst. Evol. Microbiol.">
        <title>The Global Catalogue of Microorganisms (GCM) 10K type strain sequencing project: providing services to taxonomists for standard genome sequencing and annotation.</title>
        <authorList>
            <consortium name="The Broad Institute Genomics Platform"/>
            <consortium name="The Broad Institute Genome Sequencing Center for Infectious Disease"/>
            <person name="Wu L."/>
            <person name="Ma J."/>
        </authorList>
    </citation>
    <scope>NUCLEOTIDE SEQUENCE [LARGE SCALE GENOMIC DNA]</scope>
    <source>
        <strain evidence="11">CECT 8064</strain>
    </source>
</reference>
<dbReference type="InterPro" id="IPR013786">
    <property type="entry name" value="AcylCoA_DH/ox_N"/>
</dbReference>
<evidence type="ECO:0000256" key="5">
    <source>
        <dbReference type="ARBA" id="ARBA00023002"/>
    </source>
</evidence>
<dbReference type="EMBL" id="JBHSFS010000005">
    <property type="protein sequence ID" value="MFC4513861.1"/>
    <property type="molecule type" value="Genomic_DNA"/>
</dbReference>
<gene>
    <name evidence="10" type="ORF">ACFPEN_13025</name>
</gene>
<feature type="domain" description="Acyl-CoA dehydrogenase/oxidase C-terminal" evidence="7">
    <location>
        <begin position="231"/>
        <end position="375"/>
    </location>
</feature>
<dbReference type="InterPro" id="IPR036250">
    <property type="entry name" value="AcylCo_DH-like_C"/>
</dbReference>
<keyword evidence="3 6" id="KW-0285">Flavoprotein</keyword>
<evidence type="ECO:0000256" key="6">
    <source>
        <dbReference type="RuleBase" id="RU362125"/>
    </source>
</evidence>
<dbReference type="SUPFAM" id="SSF47203">
    <property type="entry name" value="Acyl-CoA dehydrogenase C-terminal domain-like"/>
    <property type="match status" value="1"/>
</dbReference>
<evidence type="ECO:0000259" key="9">
    <source>
        <dbReference type="Pfam" id="PF02771"/>
    </source>
</evidence>
<evidence type="ECO:0000259" key="7">
    <source>
        <dbReference type="Pfam" id="PF00441"/>
    </source>
</evidence>
<proteinExistence type="inferred from homology"/>
<dbReference type="Gene3D" id="1.10.540.10">
    <property type="entry name" value="Acyl-CoA dehydrogenase/oxidase, N-terminal domain"/>
    <property type="match status" value="1"/>
</dbReference>
<evidence type="ECO:0000256" key="2">
    <source>
        <dbReference type="ARBA" id="ARBA00009347"/>
    </source>
</evidence>
<organism evidence="10 11">
    <name type="scientific">Streptomyces ehimensis</name>
    <dbReference type="NCBI Taxonomy" id="68195"/>
    <lineage>
        <taxon>Bacteria</taxon>
        <taxon>Bacillati</taxon>
        <taxon>Actinomycetota</taxon>
        <taxon>Actinomycetes</taxon>
        <taxon>Kitasatosporales</taxon>
        <taxon>Streptomycetaceae</taxon>
        <taxon>Streptomyces</taxon>
    </lineage>
</organism>
<protein>
    <submittedName>
        <fullName evidence="10">Acyl-CoA dehydrogenase family protein</fullName>
        <ecNumber evidence="10">1.-.-.-</ecNumber>
    </submittedName>
</protein>
<feature type="domain" description="Acyl-CoA dehydrogenase/oxidase N-terminal" evidence="9">
    <location>
        <begin position="7"/>
        <end position="117"/>
    </location>
</feature>
<dbReference type="Pfam" id="PF00441">
    <property type="entry name" value="Acyl-CoA_dh_1"/>
    <property type="match status" value="1"/>
</dbReference>
<evidence type="ECO:0000313" key="11">
    <source>
        <dbReference type="Proteomes" id="UP001595990"/>
    </source>
</evidence>
<dbReference type="InterPro" id="IPR037069">
    <property type="entry name" value="AcylCoA_DH/ox_N_sf"/>
</dbReference>
<comment type="similarity">
    <text evidence="2 6">Belongs to the acyl-CoA dehydrogenase family.</text>
</comment>
<keyword evidence="4 6" id="KW-0274">FAD</keyword>
<evidence type="ECO:0000256" key="1">
    <source>
        <dbReference type="ARBA" id="ARBA00001974"/>
    </source>
</evidence>
<dbReference type="RefSeq" id="WP_417922821.1">
    <property type="nucleotide sequence ID" value="NZ_JBHSFS010000005.1"/>
</dbReference>
<dbReference type="Gene3D" id="2.40.110.10">
    <property type="entry name" value="Butyryl-CoA Dehydrogenase, subunit A, domain 2"/>
    <property type="match status" value="1"/>
</dbReference>
<evidence type="ECO:0000313" key="10">
    <source>
        <dbReference type="EMBL" id="MFC4513861.1"/>
    </source>
</evidence>
<dbReference type="InterPro" id="IPR050741">
    <property type="entry name" value="Acyl-CoA_dehydrogenase"/>
</dbReference>